<keyword evidence="2" id="KW-0472">Membrane</keyword>
<comment type="caution">
    <text evidence="3">The sequence shown here is derived from an EMBL/GenBank/DDBJ whole genome shotgun (WGS) entry which is preliminary data.</text>
</comment>
<feature type="region of interest" description="Disordered" evidence="1">
    <location>
        <begin position="42"/>
        <end position="109"/>
    </location>
</feature>
<dbReference type="AlphaFoldDB" id="A0A6L6HL48"/>
<keyword evidence="2" id="KW-1133">Transmembrane helix</keyword>
<keyword evidence="4" id="KW-1185">Reference proteome</keyword>
<dbReference type="EMBL" id="WMBT01000001">
    <property type="protein sequence ID" value="MTD99248.1"/>
    <property type="molecule type" value="Genomic_DNA"/>
</dbReference>
<dbReference type="RefSeq" id="WP_154763314.1">
    <property type="nucleotide sequence ID" value="NZ_WMBT01000001.1"/>
</dbReference>
<accession>A0A6L6HL48</accession>
<name>A0A6L6HL48_9RHOB</name>
<evidence type="ECO:0000313" key="4">
    <source>
        <dbReference type="Proteomes" id="UP000481417"/>
    </source>
</evidence>
<evidence type="ECO:0000313" key="3">
    <source>
        <dbReference type="EMBL" id="MTD99248.1"/>
    </source>
</evidence>
<keyword evidence="2" id="KW-0812">Transmembrane</keyword>
<reference evidence="3 4" key="1">
    <citation type="submission" date="2019-11" db="EMBL/GenBank/DDBJ databases">
        <authorList>
            <person name="Lang L."/>
        </authorList>
    </citation>
    <scope>NUCLEOTIDE SEQUENCE [LARGE SCALE GENOMIC DNA]</scope>
    <source>
        <strain evidence="3 4">YIM 132242</strain>
    </source>
</reference>
<proteinExistence type="predicted"/>
<dbReference type="Proteomes" id="UP000481417">
    <property type="component" value="Unassembled WGS sequence"/>
</dbReference>
<organism evidence="3 4">
    <name type="scientific">Paracoccus lichenicola</name>
    <dbReference type="NCBI Taxonomy" id="2665644"/>
    <lineage>
        <taxon>Bacteria</taxon>
        <taxon>Pseudomonadati</taxon>
        <taxon>Pseudomonadota</taxon>
        <taxon>Alphaproteobacteria</taxon>
        <taxon>Rhodobacterales</taxon>
        <taxon>Paracoccaceae</taxon>
        <taxon>Paracoccus</taxon>
    </lineage>
</organism>
<gene>
    <name evidence="3" type="ORF">GIY56_02985</name>
</gene>
<feature type="transmembrane region" description="Helical" evidence="2">
    <location>
        <begin position="18"/>
        <end position="36"/>
    </location>
</feature>
<evidence type="ECO:0000256" key="2">
    <source>
        <dbReference type="SAM" id="Phobius"/>
    </source>
</evidence>
<protein>
    <submittedName>
        <fullName evidence="3">Uncharacterized protein</fullName>
    </submittedName>
</protein>
<evidence type="ECO:0000256" key="1">
    <source>
        <dbReference type="SAM" id="MobiDB-lite"/>
    </source>
</evidence>
<sequence>MSHNDNNPQRSASRHKPALIALAIALLAAFLAFMVFRPGMDEQNEGLATTPPPADTPISNAEGTDGTAPPVVSPEGLPEPEDSEVRGTEAAPATENVAPATQDAPRDAN</sequence>